<dbReference type="EMBL" id="JEMT01016844">
    <property type="protein sequence ID" value="EXX69457.1"/>
    <property type="molecule type" value="Genomic_DNA"/>
</dbReference>
<accession>A0A015JIY9</accession>
<keyword evidence="3" id="KW-1185">Reference proteome</keyword>
<reference evidence="2 3" key="1">
    <citation type="submission" date="2014-02" db="EMBL/GenBank/DDBJ databases">
        <title>Single nucleus genome sequencing reveals high similarity among nuclei of an endomycorrhizal fungus.</title>
        <authorList>
            <person name="Lin K."/>
            <person name="Geurts R."/>
            <person name="Zhang Z."/>
            <person name="Limpens E."/>
            <person name="Saunders D.G."/>
            <person name="Mu D."/>
            <person name="Pang E."/>
            <person name="Cao H."/>
            <person name="Cha H."/>
            <person name="Lin T."/>
            <person name="Zhou Q."/>
            <person name="Shang Y."/>
            <person name="Li Y."/>
            <person name="Ivanov S."/>
            <person name="Sharma T."/>
            <person name="Velzen R.V."/>
            <person name="Ruijter N.D."/>
            <person name="Aanen D.K."/>
            <person name="Win J."/>
            <person name="Kamoun S."/>
            <person name="Bisseling T."/>
            <person name="Huang S."/>
        </authorList>
    </citation>
    <scope>NUCLEOTIDE SEQUENCE [LARGE SCALE GENOMIC DNA]</scope>
    <source>
        <strain evidence="3">DAOM197198w</strain>
    </source>
</reference>
<evidence type="ECO:0000256" key="1">
    <source>
        <dbReference type="SAM" id="MobiDB-lite"/>
    </source>
</evidence>
<protein>
    <submittedName>
        <fullName evidence="2">Uncharacterized protein</fullName>
    </submittedName>
</protein>
<dbReference type="HOGENOM" id="CLU_2470291_0_0_1"/>
<feature type="region of interest" description="Disordered" evidence="1">
    <location>
        <begin position="1"/>
        <end position="56"/>
    </location>
</feature>
<dbReference type="Proteomes" id="UP000022910">
    <property type="component" value="Unassembled WGS sequence"/>
</dbReference>
<evidence type="ECO:0000313" key="3">
    <source>
        <dbReference type="Proteomes" id="UP000022910"/>
    </source>
</evidence>
<feature type="compositionally biased region" description="Basic residues" evidence="1">
    <location>
        <begin position="37"/>
        <end position="56"/>
    </location>
</feature>
<name>A0A015JIY9_RHIIW</name>
<evidence type="ECO:0000313" key="2">
    <source>
        <dbReference type="EMBL" id="EXX69457.1"/>
    </source>
</evidence>
<proteinExistence type="predicted"/>
<feature type="compositionally biased region" description="Basic and acidic residues" evidence="1">
    <location>
        <begin position="1"/>
        <end position="12"/>
    </location>
</feature>
<dbReference type="AlphaFoldDB" id="A0A015JIY9"/>
<sequence length="88" mass="9678">MTKKQGDRVKEEEGIESDSDEDVEDQVVVSTESNNKRGGKPGSRGRGRGGRRRLVKKKTLRGSWVDRAVGQSARYGEVESVLALVTSM</sequence>
<comment type="caution">
    <text evidence="2">The sequence shown here is derived from an EMBL/GenBank/DDBJ whole genome shotgun (WGS) entry which is preliminary data.</text>
</comment>
<gene>
    <name evidence="2" type="ORF">RirG_095890</name>
</gene>
<organism evidence="2 3">
    <name type="scientific">Rhizophagus irregularis (strain DAOM 197198w)</name>
    <name type="common">Glomus intraradices</name>
    <dbReference type="NCBI Taxonomy" id="1432141"/>
    <lineage>
        <taxon>Eukaryota</taxon>
        <taxon>Fungi</taxon>
        <taxon>Fungi incertae sedis</taxon>
        <taxon>Mucoromycota</taxon>
        <taxon>Glomeromycotina</taxon>
        <taxon>Glomeromycetes</taxon>
        <taxon>Glomerales</taxon>
        <taxon>Glomeraceae</taxon>
        <taxon>Rhizophagus</taxon>
    </lineage>
</organism>
<feature type="compositionally biased region" description="Acidic residues" evidence="1">
    <location>
        <begin position="13"/>
        <end position="25"/>
    </location>
</feature>